<evidence type="ECO:0000313" key="2">
    <source>
        <dbReference type="Proteomes" id="UP000276133"/>
    </source>
</evidence>
<keyword evidence="2" id="KW-1185">Reference proteome</keyword>
<evidence type="ECO:0000313" key="1">
    <source>
        <dbReference type="EMBL" id="RNA12732.1"/>
    </source>
</evidence>
<proteinExistence type="predicted"/>
<accession>A0A3M7QN20</accession>
<sequence length="92" mass="10650">MQASFYEKGKFIINSFKINSVNAEWCNIQSCINCQSLLVIIGAEVKSAKVCKKYPLKIALFRWCAFCIVHYDFAELIFLFNKFDLIILSIKN</sequence>
<dbReference type="EMBL" id="REGN01005627">
    <property type="protein sequence ID" value="RNA12732.1"/>
    <property type="molecule type" value="Genomic_DNA"/>
</dbReference>
<organism evidence="1 2">
    <name type="scientific">Brachionus plicatilis</name>
    <name type="common">Marine rotifer</name>
    <name type="synonym">Brachionus muelleri</name>
    <dbReference type="NCBI Taxonomy" id="10195"/>
    <lineage>
        <taxon>Eukaryota</taxon>
        <taxon>Metazoa</taxon>
        <taxon>Spiralia</taxon>
        <taxon>Gnathifera</taxon>
        <taxon>Rotifera</taxon>
        <taxon>Eurotatoria</taxon>
        <taxon>Monogononta</taxon>
        <taxon>Pseudotrocha</taxon>
        <taxon>Ploima</taxon>
        <taxon>Brachionidae</taxon>
        <taxon>Brachionus</taxon>
    </lineage>
</organism>
<comment type="caution">
    <text evidence="1">The sequence shown here is derived from an EMBL/GenBank/DDBJ whole genome shotgun (WGS) entry which is preliminary data.</text>
</comment>
<dbReference type="AlphaFoldDB" id="A0A3M7QN20"/>
<gene>
    <name evidence="1" type="ORF">BpHYR1_032838</name>
</gene>
<dbReference type="Proteomes" id="UP000276133">
    <property type="component" value="Unassembled WGS sequence"/>
</dbReference>
<name>A0A3M7QN20_BRAPC</name>
<reference evidence="1 2" key="1">
    <citation type="journal article" date="2018" name="Sci. Rep.">
        <title>Genomic signatures of local adaptation to the degree of environmental predictability in rotifers.</title>
        <authorList>
            <person name="Franch-Gras L."/>
            <person name="Hahn C."/>
            <person name="Garcia-Roger E.M."/>
            <person name="Carmona M.J."/>
            <person name="Serra M."/>
            <person name="Gomez A."/>
        </authorList>
    </citation>
    <scope>NUCLEOTIDE SEQUENCE [LARGE SCALE GENOMIC DNA]</scope>
    <source>
        <strain evidence="1">HYR1</strain>
    </source>
</reference>
<protein>
    <submittedName>
        <fullName evidence="1">Uncharacterized protein</fullName>
    </submittedName>
</protein>